<dbReference type="GeneID" id="101848807"/>
<dbReference type="RefSeq" id="XP_005093363.1">
    <property type="nucleotide sequence ID" value="XM_005093306.3"/>
</dbReference>
<comment type="subunit">
    <text evidence="9">Component of the RZZ complex.</text>
</comment>
<dbReference type="Gene3D" id="1.20.58.730">
    <property type="match status" value="1"/>
</dbReference>
<keyword evidence="8 9" id="KW-0137">Centromere</keyword>
<evidence type="ECO:0000256" key="8">
    <source>
        <dbReference type="ARBA" id="ARBA00023328"/>
    </source>
</evidence>
<accession>A0ABM0JGU8</accession>
<evidence type="ECO:0000256" key="7">
    <source>
        <dbReference type="ARBA" id="ARBA00023306"/>
    </source>
</evidence>
<feature type="compositionally biased region" description="Low complexity" evidence="10">
    <location>
        <begin position="78"/>
        <end position="90"/>
    </location>
</feature>
<comment type="subcellular location">
    <subcellularLocation>
        <location evidence="1 9">Chromosome</location>
        <location evidence="1 9">Centromere</location>
        <location evidence="1 9">Kinetochore</location>
    </subcellularLocation>
</comment>
<evidence type="ECO:0000256" key="4">
    <source>
        <dbReference type="ARBA" id="ARBA00022618"/>
    </source>
</evidence>
<keyword evidence="7 9" id="KW-0131">Cell cycle</keyword>
<evidence type="ECO:0000256" key="5">
    <source>
        <dbReference type="ARBA" id="ARBA00022776"/>
    </source>
</evidence>
<proteinExistence type="inferred from homology"/>
<comment type="similarity">
    <text evidence="2 9">Belongs to the ZWILCH family.</text>
</comment>
<evidence type="ECO:0000313" key="12">
    <source>
        <dbReference type="RefSeq" id="XP_005093363.1"/>
    </source>
</evidence>
<dbReference type="Pfam" id="PF09817">
    <property type="entry name" value="Zwilch"/>
    <property type="match status" value="1"/>
</dbReference>
<feature type="compositionally biased region" description="Polar residues" evidence="10">
    <location>
        <begin position="91"/>
        <end position="117"/>
    </location>
</feature>
<evidence type="ECO:0000256" key="6">
    <source>
        <dbReference type="ARBA" id="ARBA00022838"/>
    </source>
</evidence>
<keyword evidence="11" id="KW-1185">Reference proteome</keyword>
<dbReference type="Proteomes" id="UP000694888">
    <property type="component" value="Unplaced"/>
</dbReference>
<evidence type="ECO:0000256" key="10">
    <source>
        <dbReference type="SAM" id="MobiDB-lite"/>
    </source>
</evidence>
<keyword evidence="5 9" id="KW-0498">Mitosis</keyword>
<organism evidence="11 12">
    <name type="scientific">Aplysia californica</name>
    <name type="common">California sea hare</name>
    <dbReference type="NCBI Taxonomy" id="6500"/>
    <lineage>
        <taxon>Eukaryota</taxon>
        <taxon>Metazoa</taxon>
        <taxon>Spiralia</taxon>
        <taxon>Lophotrochozoa</taxon>
        <taxon>Mollusca</taxon>
        <taxon>Gastropoda</taxon>
        <taxon>Heterobranchia</taxon>
        <taxon>Euthyneura</taxon>
        <taxon>Tectipleura</taxon>
        <taxon>Aplysiida</taxon>
        <taxon>Aplysioidea</taxon>
        <taxon>Aplysiidae</taxon>
        <taxon>Aplysia</taxon>
    </lineage>
</organism>
<protein>
    <recommendedName>
        <fullName evidence="9">Protein zwilch</fullName>
    </recommendedName>
</protein>
<dbReference type="PANTHER" id="PTHR15995">
    <property type="entry name" value="PROTEIN ZWILCH HOMOLOG"/>
    <property type="match status" value="1"/>
</dbReference>
<gene>
    <name evidence="12" type="primary">LOC101848807</name>
</gene>
<evidence type="ECO:0000256" key="9">
    <source>
        <dbReference type="RuleBase" id="RU369076"/>
    </source>
</evidence>
<evidence type="ECO:0000256" key="3">
    <source>
        <dbReference type="ARBA" id="ARBA00022454"/>
    </source>
</evidence>
<name>A0ABM0JGU8_APLCA</name>
<keyword evidence="4 9" id="KW-0132">Cell division</keyword>
<evidence type="ECO:0000256" key="2">
    <source>
        <dbReference type="ARBA" id="ARBA00009062"/>
    </source>
</evidence>
<sequence length="634" mass="69945">MSEAVKKGLKSFDDFLLDYDVFKSDTSTRNVTAVCNLDYAAASLAATVRLLLSKDLANKTFLLVFGKKSSENLDDAVADTADTSSSSGTTFQQDSQVQDPTSPNSTNFIGQQSRSRSMFGSPLKLEAIANLSGSDNRAVTSTPVEKAKRVVFLPPVPADKAKKILSAFAKNNLSASGTQLVTVFCFDKDQPKKPLLYGMYRGNNMHGEIELRTFKVTAKMNDSKVNLASVEPMLISCGHDCQMAASYNILEDKDGMGFMTLEAKWSDPNGKLKLSRLPQTGFSLDMSIQSGNEYSPVFGYFCELQKVKRFMSALKKEEMPEMLSAATASVSNTLKELLQNLKLGVSPPVVTGSAEVRSSSHMARQLNLEQRQNKDFTDFLWEVLSQCTDLEGLSSCLSATFAALKAGDLPTFVHKDNQTTIAQLVRQSHSGIAYFPSLTGFLPVRLVTEIGVHKIYKDYMALFLGNRLCTAGQWEEFVKSQVEGTVGIVDMEEIYQKELSQKFHVLTKLHHCLEVVSIVDIFTEKQTLSKITKSLLDLYKSEDLNEEKVFSYPITVVQAVPEIKKVRPSMMKREASERGNTYIDCFLSELPSSLSGFASAETVVSPGDVSSILGDCEDYYLFQTTEKCLTLGHA</sequence>
<keyword evidence="6 9" id="KW-0995">Kinetochore</keyword>
<dbReference type="PANTHER" id="PTHR15995:SF1">
    <property type="entry name" value="PROTEIN ZWILCH HOMOLOG"/>
    <property type="match status" value="1"/>
</dbReference>
<evidence type="ECO:0000313" key="11">
    <source>
        <dbReference type="Proteomes" id="UP000694888"/>
    </source>
</evidence>
<evidence type="ECO:0000256" key="1">
    <source>
        <dbReference type="ARBA" id="ARBA00004629"/>
    </source>
</evidence>
<feature type="region of interest" description="Disordered" evidence="10">
    <location>
        <begin position="77"/>
        <end position="117"/>
    </location>
</feature>
<keyword evidence="3 9" id="KW-0158">Chromosome</keyword>
<dbReference type="InterPro" id="IPR018630">
    <property type="entry name" value="Zwilch"/>
</dbReference>
<dbReference type="Gene3D" id="1.10.287.1880">
    <property type="match status" value="1"/>
</dbReference>
<reference evidence="12" key="1">
    <citation type="submission" date="2025-08" db="UniProtKB">
        <authorList>
            <consortium name="RefSeq"/>
        </authorList>
    </citation>
    <scope>IDENTIFICATION</scope>
</reference>
<comment type="function">
    <text evidence="9">Essential component of the mitotic checkpoint, which prevents cells from prematurely exiting mitosis. Required for the assembly of the dynein-dynactin and MAD1-MAD2 complexes onto kinetochores. Its function related to the spindle assembly machinery is proposed to depend on its association in the mitotic RZZ complex.</text>
</comment>